<dbReference type="KEGG" id="lpil:LIP_1596"/>
<dbReference type="PATRIC" id="fig|1555112.3.peg.1628"/>
<dbReference type="EMBL" id="AP014924">
    <property type="protein sequence ID" value="BAS27442.1"/>
    <property type="molecule type" value="Genomic_DNA"/>
</dbReference>
<evidence type="ECO:0000259" key="1">
    <source>
        <dbReference type="PROSITE" id="PS51746"/>
    </source>
</evidence>
<dbReference type="SMART" id="SM00331">
    <property type="entry name" value="PP2C_SIG"/>
    <property type="match status" value="1"/>
</dbReference>
<dbReference type="STRING" id="1555112.LIP_1596"/>
<dbReference type="RefSeq" id="WP_068136298.1">
    <property type="nucleotide sequence ID" value="NZ_AP014924.1"/>
</dbReference>
<reference evidence="3" key="1">
    <citation type="submission" date="2015-07" db="EMBL/GenBank/DDBJ databases">
        <title>Complete genome sequence and phylogenetic analysis of Limnochorda pilosa.</title>
        <authorList>
            <person name="Watanabe M."/>
            <person name="Kojima H."/>
            <person name="Fukui M."/>
        </authorList>
    </citation>
    <scope>NUCLEOTIDE SEQUENCE [LARGE SCALE GENOMIC DNA]</scope>
    <source>
        <strain evidence="3">HC45</strain>
    </source>
</reference>
<dbReference type="Pfam" id="PF13672">
    <property type="entry name" value="PP2C_2"/>
    <property type="match status" value="1"/>
</dbReference>
<dbReference type="SMART" id="SM00332">
    <property type="entry name" value="PP2Cc"/>
    <property type="match status" value="1"/>
</dbReference>
<dbReference type="SUPFAM" id="SSF81606">
    <property type="entry name" value="PP2C-like"/>
    <property type="match status" value="1"/>
</dbReference>
<keyword evidence="3" id="KW-1185">Reference proteome</keyword>
<dbReference type="PROSITE" id="PS51746">
    <property type="entry name" value="PPM_2"/>
    <property type="match status" value="1"/>
</dbReference>
<dbReference type="AlphaFoldDB" id="A0A0K2SK98"/>
<evidence type="ECO:0000313" key="3">
    <source>
        <dbReference type="Proteomes" id="UP000065807"/>
    </source>
</evidence>
<dbReference type="InterPro" id="IPR036457">
    <property type="entry name" value="PPM-type-like_dom_sf"/>
</dbReference>
<dbReference type="InterPro" id="IPR015655">
    <property type="entry name" value="PP2C"/>
</dbReference>
<proteinExistence type="predicted"/>
<dbReference type="Gene3D" id="3.60.40.10">
    <property type="entry name" value="PPM-type phosphatase domain"/>
    <property type="match status" value="1"/>
</dbReference>
<dbReference type="Proteomes" id="UP000065807">
    <property type="component" value="Chromosome"/>
</dbReference>
<feature type="domain" description="PPM-type phosphatase" evidence="1">
    <location>
        <begin position="2"/>
        <end position="231"/>
    </location>
</feature>
<gene>
    <name evidence="2" type="ORF">LIP_1596</name>
</gene>
<evidence type="ECO:0000313" key="2">
    <source>
        <dbReference type="EMBL" id="BAS27442.1"/>
    </source>
</evidence>
<dbReference type="CDD" id="cd00143">
    <property type="entry name" value="PP2Cc"/>
    <property type="match status" value="1"/>
</dbReference>
<dbReference type="PANTHER" id="PTHR47992">
    <property type="entry name" value="PROTEIN PHOSPHATASE"/>
    <property type="match status" value="1"/>
</dbReference>
<dbReference type="OrthoDB" id="9801841at2"/>
<accession>A0A0K2SK98</accession>
<organism evidence="2 3">
    <name type="scientific">Limnochorda pilosa</name>
    <dbReference type="NCBI Taxonomy" id="1555112"/>
    <lineage>
        <taxon>Bacteria</taxon>
        <taxon>Bacillati</taxon>
        <taxon>Bacillota</taxon>
        <taxon>Limnochordia</taxon>
        <taxon>Limnochordales</taxon>
        <taxon>Limnochordaceae</taxon>
        <taxon>Limnochorda</taxon>
    </lineage>
</organism>
<protein>
    <submittedName>
        <fullName evidence="2">Protein serine/threonine phosphatase</fullName>
    </submittedName>
</protein>
<dbReference type="InterPro" id="IPR001932">
    <property type="entry name" value="PPM-type_phosphatase-like_dom"/>
</dbReference>
<dbReference type="NCBIfam" id="NF033484">
    <property type="entry name" value="Stp1_PP2C_phos"/>
    <property type="match status" value="1"/>
</dbReference>
<dbReference type="GO" id="GO:0004722">
    <property type="term" value="F:protein serine/threonine phosphatase activity"/>
    <property type="evidence" value="ECO:0007669"/>
    <property type="project" value="InterPro"/>
</dbReference>
<name>A0A0K2SK98_LIMPI</name>
<sequence>MRVGAVTDRGQLRPNNEDGYRVRGSLAAVADGMGGHQAGEVASSVALDVLFAHPLDGVAPGEALRAGVREANRRVHALSLARPEYAGMGTTLTAARLVGGRWWIAHVGDSRAYLFRRGDLRQVTRDHSVVAELLALGQITAEEARAHPQRNLLTRALGLEADVEVDLYSLPAVAGDRLLLCTDGLTGVVQDDVVREILVREDPPDVQARRLAGKAHDRGAPDNVTVVIVSLDADSSPDAP</sequence>
<reference evidence="3" key="2">
    <citation type="journal article" date="2016" name="Int. J. Syst. Evol. Microbiol.">
        <title>Complete genome sequence and cell structure of Limnochorda pilosa, a Gram-negative spore-former within the phylum Firmicutes.</title>
        <authorList>
            <person name="Watanabe M."/>
            <person name="Kojima H."/>
            <person name="Fukui M."/>
        </authorList>
    </citation>
    <scope>NUCLEOTIDE SEQUENCE [LARGE SCALE GENOMIC DNA]</scope>
    <source>
        <strain evidence="3">HC45</strain>
    </source>
</reference>